<evidence type="ECO:0000313" key="1">
    <source>
        <dbReference type="EMBL" id="KAF1917692.1"/>
    </source>
</evidence>
<dbReference type="OrthoDB" id="4018688at2759"/>
<sequence length="211" mass="24037">MGRIFLEPELYHENQFKQVKRMSIGGRRKSVKGKRKPKHAHLYLAGPRVGTSVGDERKYDRSLSAIKDRALKGDAGISFAGANGPDEFRELSSKVYAKLAKRIIEALVVDGKPYLPRHGYLHVNFPHVTDKTCNLESRFHFVLTAEKPTKLPWLLQKMCGKTEFPLEKDIVHKDGCFVAISFETTATLMRPRDELIVIRKLMPLLTCAYQK</sequence>
<dbReference type="SUPFAM" id="SSF64167">
    <property type="entry name" value="SurE-like"/>
    <property type="match status" value="1"/>
</dbReference>
<gene>
    <name evidence="1" type="ORF">BDU57DRAFT_514069</name>
</gene>
<dbReference type="Proteomes" id="UP000800096">
    <property type="component" value="Unassembled WGS sequence"/>
</dbReference>
<accession>A0A6A5QQQ5</accession>
<name>A0A6A5QQQ5_AMPQU</name>
<dbReference type="AlphaFoldDB" id="A0A6A5QQQ5"/>
<protein>
    <submittedName>
        <fullName evidence="1">Uncharacterized protein</fullName>
    </submittedName>
</protein>
<evidence type="ECO:0000313" key="2">
    <source>
        <dbReference type="Proteomes" id="UP000800096"/>
    </source>
</evidence>
<proteinExistence type="predicted"/>
<reference evidence="1" key="1">
    <citation type="journal article" date="2020" name="Stud. Mycol.">
        <title>101 Dothideomycetes genomes: a test case for predicting lifestyles and emergence of pathogens.</title>
        <authorList>
            <person name="Haridas S."/>
            <person name="Albert R."/>
            <person name="Binder M."/>
            <person name="Bloem J."/>
            <person name="Labutti K."/>
            <person name="Salamov A."/>
            <person name="Andreopoulos B."/>
            <person name="Baker S."/>
            <person name="Barry K."/>
            <person name="Bills G."/>
            <person name="Bluhm B."/>
            <person name="Cannon C."/>
            <person name="Castanera R."/>
            <person name="Culley D."/>
            <person name="Daum C."/>
            <person name="Ezra D."/>
            <person name="Gonzalez J."/>
            <person name="Henrissat B."/>
            <person name="Kuo A."/>
            <person name="Liang C."/>
            <person name="Lipzen A."/>
            <person name="Lutzoni F."/>
            <person name="Magnuson J."/>
            <person name="Mondo S."/>
            <person name="Nolan M."/>
            <person name="Ohm R."/>
            <person name="Pangilinan J."/>
            <person name="Park H.-J."/>
            <person name="Ramirez L."/>
            <person name="Alfaro M."/>
            <person name="Sun H."/>
            <person name="Tritt A."/>
            <person name="Yoshinaga Y."/>
            <person name="Zwiers L.-H."/>
            <person name="Turgeon B."/>
            <person name="Goodwin S."/>
            <person name="Spatafora J."/>
            <person name="Crous P."/>
            <person name="Grigoriev I."/>
        </authorList>
    </citation>
    <scope>NUCLEOTIDE SEQUENCE</scope>
    <source>
        <strain evidence="1">HMLAC05119</strain>
    </source>
</reference>
<dbReference type="EMBL" id="ML979134">
    <property type="protein sequence ID" value="KAF1917692.1"/>
    <property type="molecule type" value="Genomic_DNA"/>
</dbReference>
<keyword evidence="2" id="KW-1185">Reference proteome</keyword>
<organism evidence="1 2">
    <name type="scientific">Ampelomyces quisqualis</name>
    <name type="common">Powdery mildew agent</name>
    <dbReference type="NCBI Taxonomy" id="50730"/>
    <lineage>
        <taxon>Eukaryota</taxon>
        <taxon>Fungi</taxon>
        <taxon>Dikarya</taxon>
        <taxon>Ascomycota</taxon>
        <taxon>Pezizomycotina</taxon>
        <taxon>Dothideomycetes</taxon>
        <taxon>Pleosporomycetidae</taxon>
        <taxon>Pleosporales</taxon>
        <taxon>Pleosporineae</taxon>
        <taxon>Phaeosphaeriaceae</taxon>
        <taxon>Ampelomyces</taxon>
    </lineage>
</organism>
<dbReference type="GO" id="GO:0016787">
    <property type="term" value="F:hydrolase activity"/>
    <property type="evidence" value="ECO:0007669"/>
    <property type="project" value="InterPro"/>
</dbReference>
<dbReference type="InterPro" id="IPR036523">
    <property type="entry name" value="SurE-like_sf"/>
</dbReference>